<keyword evidence="2" id="KW-1185">Reference proteome</keyword>
<dbReference type="EMBL" id="JACIJO010000003">
    <property type="protein sequence ID" value="MBB6327441.1"/>
    <property type="molecule type" value="Genomic_DNA"/>
</dbReference>
<evidence type="ECO:0008006" key="3">
    <source>
        <dbReference type="Google" id="ProtNLM"/>
    </source>
</evidence>
<comment type="caution">
    <text evidence="1">The sequence shown here is derived from an EMBL/GenBank/DDBJ whole genome shotgun (WGS) entry which is preliminary data.</text>
</comment>
<dbReference type="RefSeq" id="WP_184496269.1">
    <property type="nucleotide sequence ID" value="NZ_JACIJO010000003.1"/>
</dbReference>
<dbReference type="Proteomes" id="UP000588604">
    <property type="component" value="Unassembled WGS sequence"/>
</dbReference>
<reference evidence="1 2" key="1">
    <citation type="submission" date="2020-08" db="EMBL/GenBank/DDBJ databases">
        <title>Genomic Encyclopedia of Type Strains, Phase IV (KMG-IV): sequencing the most valuable type-strain genomes for metagenomic binning, comparative biology and taxonomic classification.</title>
        <authorList>
            <person name="Goeker M."/>
        </authorList>
    </citation>
    <scope>NUCLEOTIDE SEQUENCE [LARGE SCALE GENOMIC DNA]</scope>
    <source>
        <strain evidence="1 2">DSM 102044</strain>
    </source>
</reference>
<dbReference type="AlphaFoldDB" id="A0A841MZP8"/>
<protein>
    <recommendedName>
        <fullName evidence="3">Outer membrane protein beta-barrel domain-containing protein</fullName>
    </recommendedName>
</protein>
<organism evidence="1 2">
    <name type="scientific">Algoriphagus iocasae</name>
    <dbReference type="NCBI Taxonomy" id="1836499"/>
    <lineage>
        <taxon>Bacteria</taxon>
        <taxon>Pseudomonadati</taxon>
        <taxon>Bacteroidota</taxon>
        <taxon>Cytophagia</taxon>
        <taxon>Cytophagales</taxon>
        <taxon>Cyclobacteriaceae</taxon>
        <taxon>Algoriphagus</taxon>
    </lineage>
</organism>
<accession>A0A841MZP8</accession>
<name>A0A841MZP8_9BACT</name>
<sequence length="207" mass="23036">MAQKITILLFFSLFICFASLGQSKVYFNQTELGFLLGKRAEQMTGQKENRIDISFITFHGVRINPNHVIGFSVGLDQYEDISIIPIALGWRGFLGQEGKSRIFAGLDIGGGSALLEKKTETEWNKNWYEGGHLISPSLGASFPSKKGKSTLTLSFAYKHQQFSELAGTFASPGSTQIQSDDLPPGFSSFFENNYLFRSFVFRAGLMF</sequence>
<gene>
    <name evidence="1" type="ORF">FHS59_003084</name>
</gene>
<evidence type="ECO:0000313" key="2">
    <source>
        <dbReference type="Proteomes" id="UP000588604"/>
    </source>
</evidence>
<evidence type="ECO:0000313" key="1">
    <source>
        <dbReference type="EMBL" id="MBB6327441.1"/>
    </source>
</evidence>
<proteinExistence type="predicted"/>